<evidence type="ECO:0000313" key="2">
    <source>
        <dbReference type="EMBL" id="TFK53450.1"/>
    </source>
</evidence>
<feature type="transmembrane region" description="Helical" evidence="1">
    <location>
        <begin position="167"/>
        <end position="189"/>
    </location>
</feature>
<feature type="transmembrane region" description="Helical" evidence="1">
    <location>
        <begin position="245"/>
        <end position="264"/>
    </location>
</feature>
<dbReference type="OrthoDB" id="3346544at2759"/>
<reference evidence="2 3" key="1">
    <citation type="journal article" date="2019" name="Nat. Ecol. Evol.">
        <title>Megaphylogeny resolves global patterns of mushroom evolution.</title>
        <authorList>
            <person name="Varga T."/>
            <person name="Krizsan K."/>
            <person name="Foldi C."/>
            <person name="Dima B."/>
            <person name="Sanchez-Garcia M."/>
            <person name="Sanchez-Ramirez S."/>
            <person name="Szollosi G.J."/>
            <person name="Szarkandi J.G."/>
            <person name="Papp V."/>
            <person name="Albert L."/>
            <person name="Andreopoulos W."/>
            <person name="Angelini C."/>
            <person name="Antonin V."/>
            <person name="Barry K.W."/>
            <person name="Bougher N.L."/>
            <person name="Buchanan P."/>
            <person name="Buyck B."/>
            <person name="Bense V."/>
            <person name="Catcheside P."/>
            <person name="Chovatia M."/>
            <person name="Cooper J."/>
            <person name="Damon W."/>
            <person name="Desjardin D."/>
            <person name="Finy P."/>
            <person name="Geml J."/>
            <person name="Haridas S."/>
            <person name="Hughes K."/>
            <person name="Justo A."/>
            <person name="Karasinski D."/>
            <person name="Kautmanova I."/>
            <person name="Kiss B."/>
            <person name="Kocsube S."/>
            <person name="Kotiranta H."/>
            <person name="LaButti K.M."/>
            <person name="Lechner B.E."/>
            <person name="Liimatainen K."/>
            <person name="Lipzen A."/>
            <person name="Lukacs Z."/>
            <person name="Mihaltcheva S."/>
            <person name="Morgado L.N."/>
            <person name="Niskanen T."/>
            <person name="Noordeloos M.E."/>
            <person name="Ohm R.A."/>
            <person name="Ortiz-Santana B."/>
            <person name="Ovrebo C."/>
            <person name="Racz N."/>
            <person name="Riley R."/>
            <person name="Savchenko A."/>
            <person name="Shiryaev A."/>
            <person name="Soop K."/>
            <person name="Spirin V."/>
            <person name="Szebenyi C."/>
            <person name="Tomsovsky M."/>
            <person name="Tulloss R.E."/>
            <person name="Uehling J."/>
            <person name="Grigoriev I.V."/>
            <person name="Vagvolgyi C."/>
            <person name="Papp T."/>
            <person name="Martin F.M."/>
            <person name="Miettinen O."/>
            <person name="Hibbett D.S."/>
            <person name="Nagy L.G."/>
        </authorList>
    </citation>
    <scope>NUCLEOTIDE SEQUENCE [LARGE SCALE GENOMIC DNA]</scope>
    <source>
        <strain evidence="2 3">OMC1185</strain>
    </source>
</reference>
<dbReference type="Proteomes" id="UP000305948">
    <property type="component" value="Unassembled WGS sequence"/>
</dbReference>
<protein>
    <submittedName>
        <fullName evidence="2">Uncharacterized protein</fullName>
    </submittedName>
</protein>
<dbReference type="EMBL" id="ML213507">
    <property type="protein sequence ID" value="TFK53450.1"/>
    <property type="molecule type" value="Genomic_DNA"/>
</dbReference>
<feature type="transmembrane region" description="Helical" evidence="1">
    <location>
        <begin position="209"/>
        <end position="233"/>
    </location>
</feature>
<proteinExistence type="predicted"/>
<evidence type="ECO:0000313" key="3">
    <source>
        <dbReference type="Proteomes" id="UP000305948"/>
    </source>
</evidence>
<keyword evidence="1" id="KW-0472">Membrane</keyword>
<feature type="transmembrane region" description="Helical" evidence="1">
    <location>
        <begin position="126"/>
        <end position="147"/>
    </location>
</feature>
<gene>
    <name evidence="2" type="ORF">OE88DRAFT_1733372</name>
</gene>
<keyword evidence="1" id="KW-1133">Transmembrane helix</keyword>
<dbReference type="AlphaFoldDB" id="A0A5C3N7Z8"/>
<organism evidence="2 3">
    <name type="scientific">Heliocybe sulcata</name>
    <dbReference type="NCBI Taxonomy" id="5364"/>
    <lineage>
        <taxon>Eukaryota</taxon>
        <taxon>Fungi</taxon>
        <taxon>Dikarya</taxon>
        <taxon>Basidiomycota</taxon>
        <taxon>Agaricomycotina</taxon>
        <taxon>Agaricomycetes</taxon>
        <taxon>Gloeophyllales</taxon>
        <taxon>Gloeophyllaceae</taxon>
        <taxon>Heliocybe</taxon>
    </lineage>
</organism>
<accession>A0A5C3N7Z8</accession>
<name>A0A5C3N7Z8_9AGAM</name>
<keyword evidence="1" id="KW-0812">Transmembrane</keyword>
<evidence type="ECO:0000256" key="1">
    <source>
        <dbReference type="SAM" id="Phobius"/>
    </source>
</evidence>
<feature type="transmembrane region" description="Helical" evidence="1">
    <location>
        <begin position="17"/>
        <end position="36"/>
    </location>
</feature>
<sequence>MAYPADKAYIVGFLVEAMLYGIYIVLFGFALSFLVWRRRSADINWWLLGSTCILFLASTIHFAFGFNNVISAFINRRNEAGGPAVIVEEPDFDLRIDVMFSVNNFLGDAVLTWRCWLVWQKDYRIVLLPAVMLLVYAASAIVGLYNLSQVVNGGNQFSPSVDGFGTASFALSLALNFIVTSLIAGRIYYLAKQHREGLPDRHAKQYMNITIIMIESGALFALVQVAFVILWAIHSDAHWIGANPASQIYCIVPTLIIVRVGLGVSTEQTTQGTRPMSTMRFGSRANATNTMDMAMERQERTINSISEGSTFYTGRLRLQPSGSTMAIGKDDDMIFAKNEEVAITSPMGPPWPEESMNYGRQT</sequence>
<keyword evidence="3" id="KW-1185">Reference proteome</keyword>
<feature type="transmembrane region" description="Helical" evidence="1">
    <location>
        <begin position="43"/>
        <end position="64"/>
    </location>
</feature>